<accession>A0A7J6I167</accession>
<feature type="region of interest" description="Disordered" evidence="4">
    <location>
        <begin position="1"/>
        <end position="61"/>
    </location>
</feature>
<feature type="compositionally biased region" description="Acidic residues" evidence="4">
    <location>
        <begin position="1"/>
        <end position="11"/>
    </location>
</feature>
<feature type="compositionally biased region" description="Basic and acidic residues" evidence="4">
    <location>
        <begin position="50"/>
        <end position="61"/>
    </location>
</feature>
<dbReference type="EMBL" id="JAATIQ010000013">
    <property type="protein sequence ID" value="KAF4401294.1"/>
    <property type="molecule type" value="Genomic_DNA"/>
</dbReference>
<gene>
    <name evidence="6" type="ORF">G4B88_014135</name>
</gene>
<reference evidence="6 7" key="1">
    <citation type="journal article" date="2020" name="bioRxiv">
        <title>Sequence and annotation of 42 cannabis genomes reveals extensive copy number variation in cannabinoid synthesis and pathogen resistance genes.</title>
        <authorList>
            <person name="Mckernan K.J."/>
            <person name="Helbert Y."/>
            <person name="Kane L.T."/>
            <person name="Ebling H."/>
            <person name="Zhang L."/>
            <person name="Liu B."/>
            <person name="Eaton Z."/>
            <person name="Mclaughlin S."/>
            <person name="Kingan S."/>
            <person name="Baybayan P."/>
            <person name="Concepcion G."/>
            <person name="Jordan M."/>
            <person name="Riva A."/>
            <person name="Barbazuk W."/>
            <person name="Harkins T."/>
        </authorList>
    </citation>
    <scope>NUCLEOTIDE SEQUENCE [LARGE SCALE GENOMIC DNA]</scope>
    <source>
        <strain evidence="7">cv. Jamaican Lion 4</strain>
        <tissue evidence="6">Leaf</tissue>
    </source>
</reference>
<dbReference type="Pfam" id="PF03004">
    <property type="entry name" value="Transposase_24"/>
    <property type="match status" value="1"/>
</dbReference>
<comment type="caution">
    <text evidence="6">The sequence shown here is derived from an EMBL/GenBank/DDBJ whole genome shotgun (WGS) entry which is preliminary data.</text>
</comment>
<feature type="domain" description="Ubiquitin-like protease family profile" evidence="5">
    <location>
        <begin position="590"/>
        <end position="750"/>
    </location>
</feature>
<dbReference type="GO" id="GO:0006508">
    <property type="term" value="P:proteolysis"/>
    <property type="evidence" value="ECO:0007669"/>
    <property type="project" value="UniProtKB-KW"/>
</dbReference>
<keyword evidence="7" id="KW-1185">Reference proteome</keyword>
<evidence type="ECO:0000313" key="7">
    <source>
        <dbReference type="Proteomes" id="UP000583929"/>
    </source>
</evidence>
<dbReference type="AlphaFoldDB" id="A0A7J6I167"/>
<dbReference type="SUPFAM" id="SSF54001">
    <property type="entry name" value="Cysteine proteinases"/>
    <property type="match status" value="1"/>
</dbReference>
<dbReference type="PANTHER" id="PTHR33018">
    <property type="entry name" value="OS10G0338966 PROTEIN-RELATED"/>
    <property type="match status" value="1"/>
</dbReference>
<dbReference type="InterPro" id="IPR038765">
    <property type="entry name" value="Papain-like_cys_pep_sf"/>
</dbReference>
<protein>
    <recommendedName>
        <fullName evidence="5">Ubiquitin-like protease family profile domain-containing protein</fullName>
    </recommendedName>
</protein>
<evidence type="ECO:0000256" key="1">
    <source>
        <dbReference type="ARBA" id="ARBA00005234"/>
    </source>
</evidence>
<dbReference type="Proteomes" id="UP000583929">
    <property type="component" value="Unassembled WGS sequence"/>
</dbReference>
<feature type="region of interest" description="Disordered" evidence="4">
    <location>
        <begin position="379"/>
        <end position="433"/>
    </location>
</feature>
<dbReference type="InterPro" id="IPR004252">
    <property type="entry name" value="Probable_transposase_24"/>
</dbReference>
<dbReference type="Pfam" id="PF26133">
    <property type="entry name" value="DUF8039"/>
    <property type="match status" value="1"/>
</dbReference>
<dbReference type="GO" id="GO:0008234">
    <property type="term" value="F:cysteine-type peptidase activity"/>
    <property type="evidence" value="ECO:0007669"/>
    <property type="project" value="InterPro"/>
</dbReference>
<keyword evidence="3" id="KW-0378">Hydrolase</keyword>
<dbReference type="Gene3D" id="3.40.395.10">
    <property type="entry name" value="Adenoviral Proteinase, Chain A"/>
    <property type="match status" value="1"/>
</dbReference>
<dbReference type="Pfam" id="PF02902">
    <property type="entry name" value="Peptidase_C48"/>
    <property type="match status" value="1"/>
</dbReference>
<dbReference type="PANTHER" id="PTHR33018:SF31">
    <property type="entry name" value="TRANSPOSASE, PTTA_EN_SPM, PLANT"/>
    <property type="match status" value="1"/>
</dbReference>
<name>A0A7J6I167_CANSA</name>
<comment type="similarity">
    <text evidence="1">Belongs to the peptidase C48 family.</text>
</comment>
<feature type="compositionally biased region" description="Pro residues" evidence="4">
    <location>
        <begin position="395"/>
        <end position="431"/>
    </location>
</feature>
<evidence type="ECO:0000256" key="3">
    <source>
        <dbReference type="ARBA" id="ARBA00022801"/>
    </source>
</evidence>
<proteinExistence type="inferred from homology"/>
<feature type="compositionally biased region" description="Basic and acidic residues" evidence="4">
    <location>
        <begin position="16"/>
        <end position="42"/>
    </location>
</feature>
<keyword evidence="2" id="KW-0645">Protease</keyword>
<sequence>MDPQDDDEFDSLVDNSDDHPEDNSDDHPEDNSDDHSEDVSDDHPEDDNDDHLKDANNNERKTRGKAICKEVLKASSEGRNYEVEYNRFGRAMGKGGTKMNSMIGMLARTTLPLNKPHWKKVPVEKKNKIWNEIKNTFKLSNSSKTNVLKEAGKTWRNWKTRMTKDLIYEYKDVAPQLLEKPPKDYINYYSPEDWKGFVATRLTPEWEELRKRKQASQAQNKYPHRTGRGGYALIEQNMEKELGRELTEYDRSEMWKRARMNNKGEVIDEEAREVVQRIEKYKKKVADGEIMEEGSNDVLTMALGTPEHGGRVRGVGSHVILRQFFHTPAPRRLTQKKSSVDEDARYKDLEDKWRQSEDKINKLMAFIQSQQSGVFESQHAFGSGVGGASNTPQAPYAPPPHSQATYAPPPPSQATYAPPPPSQAAYTPPPLSQAHHEQNKCKLCIGSINNIVAEGTLITINCTELRTVKSNPRYCRVRIDVVHQKDAILPKAVTRKGYTLVGQVIGYEVAWPKKFVLCEKLQRDQFSPSTQQPRESRLTREQVTQLTQEPITVPLTPTLNCLKKLMTRWTDGRVVEIPSQKRVFGFPNVVRLMKYDIENLCNYDMLGENEIQLMLDEQVHTNGLNHLYAFMHPALISTTAGTDEVRADNLFKRFLQMSLETQFLICPWKINTHWMLVLIQPHTHSVAFLDPMNSHFREEIRDIIIMAFDKYHSYLCKTDTDNSKLCVPKCPNQTRPTECGYYIMKFAKELISKPLPKQYLRREMKRTTPYTAEEINDLRDEWAESIFQYLT</sequence>
<evidence type="ECO:0000259" key="5">
    <source>
        <dbReference type="PROSITE" id="PS50600"/>
    </source>
</evidence>
<evidence type="ECO:0000256" key="2">
    <source>
        <dbReference type="ARBA" id="ARBA00022670"/>
    </source>
</evidence>
<organism evidence="6 7">
    <name type="scientific">Cannabis sativa</name>
    <name type="common">Hemp</name>
    <name type="synonym">Marijuana</name>
    <dbReference type="NCBI Taxonomy" id="3483"/>
    <lineage>
        <taxon>Eukaryota</taxon>
        <taxon>Viridiplantae</taxon>
        <taxon>Streptophyta</taxon>
        <taxon>Embryophyta</taxon>
        <taxon>Tracheophyta</taxon>
        <taxon>Spermatophyta</taxon>
        <taxon>Magnoliopsida</taxon>
        <taxon>eudicotyledons</taxon>
        <taxon>Gunneridae</taxon>
        <taxon>Pentapetalae</taxon>
        <taxon>rosids</taxon>
        <taxon>fabids</taxon>
        <taxon>Rosales</taxon>
        <taxon>Cannabaceae</taxon>
        <taxon>Cannabis</taxon>
    </lineage>
</organism>
<dbReference type="PROSITE" id="PS50600">
    <property type="entry name" value="ULP_PROTEASE"/>
    <property type="match status" value="1"/>
</dbReference>
<dbReference type="InterPro" id="IPR003653">
    <property type="entry name" value="Peptidase_C48_C"/>
</dbReference>
<evidence type="ECO:0000313" key="6">
    <source>
        <dbReference type="EMBL" id="KAF4401294.1"/>
    </source>
</evidence>
<evidence type="ECO:0000256" key="4">
    <source>
        <dbReference type="SAM" id="MobiDB-lite"/>
    </source>
</evidence>
<dbReference type="InterPro" id="IPR058352">
    <property type="entry name" value="DUF8039"/>
</dbReference>